<dbReference type="SUPFAM" id="SSF110296">
    <property type="entry name" value="Oligoxyloglucan reducing end-specific cellobiohydrolase"/>
    <property type="match status" value="2"/>
</dbReference>
<dbReference type="AlphaFoldDB" id="A0A2T2XLY5"/>
<dbReference type="PANTHER" id="PTHR47199:SF2">
    <property type="entry name" value="PHOTOSYSTEM II STABILITY_ASSEMBLY FACTOR HCF136, CHLOROPLASTIC"/>
    <property type="match status" value="1"/>
</dbReference>
<dbReference type="Gene3D" id="2.130.10.10">
    <property type="entry name" value="YVTN repeat-like/Quinoprotein amine dehydrogenase"/>
    <property type="match status" value="4"/>
</dbReference>
<keyword evidence="2" id="KW-0732">Signal</keyword>
<feature type="region of interest" description="Disordered" evidence="1">
    <location>
        <begin position="283"/>
        <end position="302"/>
    </location>
</feature>
<dbReference type="EMBL" id="PXYW01000001">
    <property type="protein sequence ID" value="PSR35514.1"/>
    <property type="molecule type" value="Genomic_DNA"/>
</dbReference>
<dbReference type="CDD" id="cd15482">
    <property type="entry name" value="Sialidase_non-viral"/>
    <property type="match status" value="1"/>
</dbReference>
<name>A0A2T2XLY5_9FIRM</name>
<organism evidence="3 4">
    <name type="scientific">Sulfobacillus benefaciens</name>
    <dbReference type="NCBI Taxonomy" id="453960"/>
    <lineage>
        <taxon>Bacteria</taxon>
        <taxon>Bacillati</taxon>
        <taxon>Bacillota</taxon>
        <taxon>Clostridia</taxon>
        <taxon>Eubacteriales</taxon>
        <taxon>Clostridiales Family XVII. Incertae Sedis</taxon>
        <taxon>Sulfobacillus</taxon>
    </lineage>
</organism>
<evidence type="ECO:0000313" key="4">
    <source>
        <dbReference type="Proteomes" id="UP000242972"/>
    </source>
</evidence>
<proteinExistence type="predicted"/>
<accession>A0A2T2XLY5</accession>
<feature type="signal peptide" evidence="2">
    <location>
        <begin position="1"/>
        <end position="19"/>
    </location>
</feature>
<dbReference type="PANTHER" id="PTHR47199">
    <property type="entry name" value="PHOTOSYSTEM II STABILITY/ASSEMBLY FACTOR HCF136, CHLOROPLASTIC"/>
    <property type="match status" value="1"/>
</dbReference>
<dbReference type="Proteomes" id="UP000242972">
    <property type="component" value="Unassembled WGS sequence"/>
</dbReference>
<sequence>MNKAALYMACLVTSLSYLTGCGSVGSIGEQHHSHKTSATSQVSQTAKAQAKLVTIPGTPLTLSTIAFPNTNDGWVGGNRIILATANSGHTWKAQYRGGQYIQQLDFLNSQQGWALGTDELLATRNGGHQWTKVSAINNPNQMNAIDFVSSKIGYGLLGRIQSSGAMALMDTTNGGKTWQRVSSHLYASAITFANFLQGWAVMPGANHNEALEYTDNGGVTWKPQLQLGNPGNPMSAAKLVAVNSENVWALLYGGVGMSQGSYSLFHTTNGGATWNAVMSVSTADGPGPGNPQHVPRGPGSSPGPFSVVNGQSAYELGICEACAMGTATLGSTINGGVWSNQAQALEGVTGSLMAMAFPSVNDGWIVGSPQSGVTQILATTNGGRSWYPQFRYTMPGPTNGVSFVTSRLGYGIGSVTNQYVVQKTQNGGVTWKTVGTLPSLPNQDPYTSLSFVNPNVGFALSPEGDLEKTKNGGRSWVTLPVVSLQEPYIDLYFANPNLGFIYSKYVNLTTTDGGMHWHTDNSALAAQLPPGTATDEPQTIAQWGAKNLWIVTGIGPDPNGDLWHTANGGKTWTRYAWNVPVSVQSATFINPHVGYILEYGGQLFETTNGGLTWVQKP</sequence>
<reference evidence="3 4" key="1">
    <citation type="journal article" date="2014" name="BMC Genomics">
        <title>Comparison of environmental and isolate Sulfobacillus genomes reveals diverse carbon, sulfur, nitrogen, and hydrogen metabolisms.</title>
        <authorList>
            <person name="Justice N.B."/>
            <person name="Norman A."/>
            <person name="Brown C.T."/>
            <person name="Singh A."/>
            <person name="Thomas B.C."/>
            <person name="Banfield J.F."/>
        </authorList>
    </citation>
    <scope>NUCLEOTIDE SEQUENCE [LARGE SCALE GENOMIC DNA]</scope>
    <source>
        <strain evidence="3">AMDSBA4</strain>
    </source>
</reference>
<evidence type="ECO:0000256" key="2">
    <source>
        <dbReference type="SAM" id="SignalP"/>
    </source>
</evidence>
<dbReference type="InterPro" id="IPR015943">
    <property type="entry name" value="WD40/YVTN_repeat-like_dom_sf"/>
</dbReference>
<evidence type="ECO:0000313" key="3">
    <source>
        <dbReference type="EMBL" id="PSR35514.1"/>
    </source>
</evidence>
<protein>
    <submittedName>
        <fullName evidence="3">Uncharacterized protein</fullName>
    </submittedName>
</protein>
<evidence type="ECO:0000256" key="1">
    <source>
        <dbReference type="SAM" id="MobiDB-lite"/>
    </source>
</evidence>
<comment type="caution">
    <text evidence="3">The sequence shown here is derived from an EMBL/GenBank/DDBJ whole genome shotgun (WGS) entry which is preliminary data.</text>
</comment>
<feature type="chain" id="PRO_5039411558" evidence="2">
    <location>
        <begin position="20"/>
        <end position="617"/>
    </location>
</feature>
<gene>
    <name evidence="3" type="ORF">C7B46_00540</name>
</gene>